<dbReference type="AlphaFoldDB" id="A0A934MKP3"/>
<proteinExistence type="predicted"/>
<dbReference type="Proteomes" id="UP000602124">
    <property type="component" value="Unassembled WGS sequence"/>
</dbReference>
<dbReference type="PROSITE" id="PS50830">
    <property type="entry name" value="TNASE_3"/>
    <property type="match status" value="1"/>
</dbReference>
<dbReference type="Pfam" id="PF00565">
    <property type="entry name" value="SNase"/>
    <property type="match status" value="1"/>
</dbReference>
<dbReference type="InterPro" id="IPR016071">
    <property type="entry name" value="Staphylococal_nuclease_OB-fold"/>
</dbReference>
<keyword evidence="3" id="KW-1185">Reference proteome</keyword>
<reference evidence="2" key="1">
    <citation type="submission" date="2020-12" db="EMBL/GenBank/DDBJ databases">
        <title>Devosia sp. MSA67 isolated from Mo River.</title>
        <authorList>
            <person name="Ma F."/>
            <person name="Zi Z."/>
        </authorList>
    </citation>
    <scope>NUCLEOTIDE SEQUENCE</scope>
    <source>
        <strain evidence="2">MSA67</strain>
    </source>
</reference>
<organism evidence="2 3">
    <name type="scientific">Devosia sediminis</name>
    <dbReference type="NCBI Taxonomy" id="2798801"/>
    <lineage>
        <taxon>Bacteria</taxon>
        <taxon>Pseudomonadati</taxon>
        <taxon>Pseudomonadota</taxon>
        <taxon>Alphaproteobacteria</taxon>
        <taxon>Hyphomicrobiales</taxon>
        <taxon>Devosiaceae</taxon>
        <taxon>Devosia</taxon>
    </lineage>
</organism>
<evidence type="ECO:0000313" key="2">
    <source>
        <dbReference type="EMBL" id="MBJ3783781.1"/>
    </source>
</evidence>
<protein>
    <submittedName>
        <fullName evidence="2">Thermonuclease family protein</fullName>
    </submittedName>
</protein>
<comment type="caution">
    <text evidence="2">The sequence shown here is derived from an EMBL/GenBank/DDBJ whole genome shotgun (WGS) entry which is preliminary data.</text>
</comment>
<sequence length="144" mass="15824">MMLGSLAVLALQQTEFGQWLATSTPAANAEIHTSFAPCGSDRITCVVDGDTFWLDGVKYRIADINTPEVSSPQCASEADRGREAGLRLAELLNEGPFTLAPADRDEDRYGRKLRVVERDGRSIGRQLVAEGLAHEWQGRMEGWC</sequence>
<dbReference type="SUPFAM" id="SSF50199">
    <property type="entry name" value="Staphylococcal nuclease"/>
    <property type="match status" value="1"/>
</dbReference>
<evidence type="ECO:0000259" key="1">
    <source>
        <dbReference type="PROSITE" id="PS50830"/>
    </source>
</evidence>
<dbReference type="InterPro" id="IPR035437">
    <property type="entry name" value="SNase_OB-fold_sf"/>
</dbReference>
<feature type="domain" description="TNase-like" evidence="1">
    <location>
        <begin position="42"/>
        <end position="133"/>
    </location>
</feature>
<dbReference type="Gene3D" id="2.40.50.90">
    <property type="match status" value="1"/>
</dbReference>
<accession>A0A934MKP3</accession>
<evidence type="ECO:0000313" key="3">
    <source>
        <dbReference type="Proteomes" id="UP000602124"/>
    </source>
</evidence>
<name>A0A934MKP3_9HYPH</name>
<dbReference type="EMBL" id="JAEKMH010000001">
    <property type="protein sequence ID" value="MBJ3783781.1"/>
    <property type="molecule type" value="Genomic_DNA"/>
</dbReference>
<gene>
    <name evidence="2" type="ORF">JEQ47_03525</name>
</gene>